<dbReference type="PANTHER" id="PTHR37742">
    <property type="entry name" value="OS01G0810200 PROTEIN"/>
    <property type="match status" value="1"/>
</dbReference>
<proteinExistence type="predicted"/>
<reference evidence="1" key="1">
    <citation type="submission" date="2019-09" db="EMBL/GenBank/DDBJ databases">
        <authorList>
            <person name="Zhang L."/>
        </authorList>
    </citation>
    <scope>NUCLEOTIDE SEQUENCE</scope>
</reference>
<dbReference type="PANTHER" id="PTHR37742:SF1">
    <property type="entry name" value="OS01G0810200 PROTEIN"/>
    <property type="match status" value="1"/>
</dbReference>
<dbReference type="EMBL" id="LR721774">
    <property type="protein sequence ID" value="VVV48756.1"/>
    <property type="molecule type" value="Genomic_DNA"/>
</dbReference>
<dbReference type="GO" id="GO:0005768">
    <property type="term" value="C:endosome"/>
    <property type="evidence" value="ECO:0007669"/>
    <property type="project" value="TreeGrafter"/>
</dbReference>
<gene>
    <name evidence="1" type="ORF">NYM_LOCUS3378</name>
</gene>
<protein>
    <submittedName>
        <fullName evidence="1">Uncharacterized protein</fullName>
    </submittedName>
</protein>
<evidence type="ECO:0000313" key="1">
    <source>
        <dbReference type="EMBL" id="VVV48756.1"/>
    </source>
</evidence>
<dbReference type="GO" id="GO:0005802">
    <property type="term" value="C:trans-Golgi network"/>
    <property type="evidence" value="ECO:0007669"/>
    <property type="project" value="TreeGrafter"/>
</dbReference>
<accession>A0A5K0W8I3</accession>
<organism evidence="1">
    <name type="scientific">Nymphaea colorata</name>
    <name type="common">pocket water lily</name>
    <dbReference type="NCBI Taxonomy" id="210225"/>
    <lineage>
        <taxon>Eukaryota</taxon>
        <taxon>Viridiplantae</taxon>
        <taxon>Streptophyta</taxon>
        <taxon>Embryophyta</taxon>
        <taxon>Tracheophyta</taxon>
        <taxon>Spermatophyta</taxon>
        <taxon>Magnoliopsida</taxon>
        <taxon>Nymphaeales</taxon>
        <taxon>Nymphaeaceae</taxon>
        <taxon>Nymphaea</taxon>
    </lineage>
</organism>
<dbReference type="AlphaFoldDB" id="A0A5K0W8I3"/>
<sequence length="71" mass="7654">MENALATEKGYAEVTIGADEVAVAASPSGTAHALINVDRARSTYFLGCQDTIISYSNSETDFKIWKDLLVI</sequence>
<name>A0A5K0W8I3_9MAGN</name>